<dbReference type="Pfam" id="PF00583">
    <property type="entry name" value="Acetyltransf_1"/>
    <property type="match status" value="1"/>
</dbReference>
<name>A0ABX1WUA5_9BACT</name>
<reference evidence="2 3" key="1">
    <citation type="submission" date="2018-12" db="EMBL/GenBank/DDBJ databases">
        <title>Marinifilum JC070 sp. nov., a marine bacterium isolated from Yongle Blue Hole in the South China Sea.</title>
        <authorList>
            <person name="Fu T."/>
        </authorList>
    </citation>
    <scope>NUCLEOTIDE SEQUENCE [LARGE SCALE GENOMIC DNA]</scope>
    <source>
        <strain evidence="2 3">JC070</strain>
    </source>
</reference>
<accession>A0ABX1WUA5</accession>
<sequence length="246" mass="28591">MVFKIVKDTELALKIHQKLLGEESWPEFMQNDSIVEKYWSSLYENFSDYQFALFDGEKIVGIGNMIPLQWINSLNNLPDNGLDWAMEKANVDFDEKKDVNLLVAVQILINKEYRGKGISSEMIQAMMDIGKQNNIENIALPIRPTLKYKYPLMSMDKYIRWKREDGKAFDPWLRVHLELGGSIVGVCNKSMEIRGTIKDWENWSGLHFKNSGNYIVNQALSPVYMCLERNVGVYIEPNVWLIHHLI</sequence>
<dbReference type="PROSITE" id="PS51186">
    <property type="entry name" value="GNAT"/>
    <property type="match status" value="1"/>
</dbReference>
<dbReference type="Gene3D" id="3.40.630.30">
    <property type="match status" value="1"/>
</dbReference>
<dbReference type="Proteomes" id="UP000732105">
    <property type="component" value="Unassembled WGS sequence"/>
</dbReference>
<evidence type="ECO:0000313" key="2">
    <source>
        <dbReference type="EMBL" id="NOU59684.1"/>
    </source>
</evidence>
<comment type="caution">
    <text evidence="2">The sequence shown here is derived from an EMBL/GenBank/DDBJ whole genome shotgun (WGS) entry which is preliminary data.</text>
</comment>
<dbReference type="RefSeq" id="WP_171594957.1">
    <property type="nucleotide sequence ID" value="NZ_RZNH01000009.1"/>
</dbReference>
<gene>
    <name evidence="2" type="ORF">ELS83_07620</name>
</gene>
<feature type="domain" description="N-acetyltransferase" evidence="1">
    <location>
        <begin position="1"/>
        <end position="184"/>
    </location>
</feature>
<dbReference type="EMBL" id="RZNH01000009">
    <property type="protein sequence ID" value="NOU59684.1"/>
    <property type="molecule type" value="Genomic_DNA"/>
</dbReference>
<dbReference type="InterPro" id="IPR016181">
    <property type="entry name" value="Acyl_CoA_acyltransferase"/>
</dbReference>
<organism evidence="2 3">
    <name type="scientific">Marinifilum caeruleilacunae</name>
    <dbReference type="NCBI Taxonomy" id="2499076"/>
    <lineage>
        <taxon>Bacteria</taxon>
        <taxon>Pseudomonadati</taxon>
        <taxon>Bacteroidota</taxon>
        <taxon>Bacteroidia</taxon>
        <taxon>Marinilabiliales</taxon>
        <taxon>Marinifilaceae</taxon>
    </lineage>
</organism>
<dbReference type="InterPro" id="IPR000182">
    <property type="entry name" value="GNAT_dom"/>
</dbReference>
<protein>
    <submittedName>
        <fullName evidence="2">GNAT family N-acetyltransferase</fullName>
    </submittedName>
</protein>
<keyword evidence="3" id="KW-1185">Reference proteome</keyword>
<proteinExistence type="predicted"/>
<evidence type="ECO:0000259" key="1">
    <source>
        <dbReference type="PROSITE" id="PS51186"/>
    </source>
</evidence>
<dbReference type="CDD" id="cd04301">
    <property type="entry name" value="NAT_SF"/>
    <property type="match status" value="1"/>
</dbReference>
<dbReference type="SUPFAM" id="SSF55729">
    <property type="entry name" value="Acyl-CoA N-acyltransferases (Nat)"/>
    <property type="match status" value="1"/>
</dbReference>
<evidence type="ECO:0000313" key="3">
    <source>
        <dbReference type="Proteomes" id="UP000732105"/>
    </source>
</evidence>